<feature type="signal peptide" evidence="1">
    <location>
        <begin position="1"/>
        <end position="19"/>
    </location>
</feature>
<dbReference type="Proteomes" id="UP000192639">
    <property type="component" value="Unassembled WGS sequence"/>
</dbReference>
<evidence type="ECO:0008006" key="4">
    <source>
        <dbReference type="Google" id="ProtNLM"/>
    </source>
</evidence>
<evidence type="ECO:0000313" key="2">
    <source>
        <dbReference type="EMBL" id="ORD94682.1"/>
    </source>
</evidence>
<keyword evidence="1" id="KW-0732">Signal</keyword>
<sequence length="60" mass="6984">MMRLYSIILACWRLYRSSGAHTCCYCNVTHTLGNDSHFLFYTSLSNPSLIKLVSKLLKRR</sequence>
<accession>A0A1Y1S879</accession>
<organism evidence="2 3">
    <name type="scientific">Enterospora canceri</name>
    <dbReference type="NCBI Taxonomy" id="1081671"/>
    <lineage>
        <taxon>Eukaryota</taxon>
        <taxon>Fungi</taxon>
        <taxon>Fungi incertae sedis</taxon>
        <taxon>Microsporidia</taxon>
        <taxon>Enterocytozoonidae</taxon>
        <taxon>Enterospora</taxon>
    </lineage>
</organism>
<proteinExistence type="predicted"/>
<dbReference type="VEuPathDB" id="MicrosporidiaDB:ECANGB1_2699"/>
<dbReference type="AlphaFoldDB" id="A0A1Y1S879"/>
<evidence type="ECO:0000313" key="3">
    <source>
        <dbReference type="Proteomes" id="UP000192639"/>
    </source>
</evidence>
<gene>
    <name evidence="2" type="ORF">ECANGB1_2699</name>
</gene>
<keyword evidence="3" id="KW-1185">Reference proteome</keyword>
<name>A0A1Y1S879_9MICR</name>
<feature type="chain" id="PRO_5013028043" description="Secreted protein" evidence="1">
    <location>
        <begin position="20"/>
        <end position="60"/>
    </location>
</feature>
<dbReference type="EMBL" id="LWDP01000012">
    <property type="protein sequence ID" value="ORD94682.1"/>
    <property type="molecule type" value="Genomic_DNA"/>
</dbReference>
<protein>
    <recommendedName>
        <fullName evidence="4">Secreted protein</fullName>
    </recommendedName>
</protein>
<comment type="caution">
    <text evidence="2">The sequence shown here is derived from an EMBL/GenBank/DDBJ whole genome shotgun (WGS) entry which is preliminary data.</text>
</comment>
<reference evidence="2 3" key="1">
    <citation type="journal article" date="2017" name="Environ. Microbiol.">
        <title>Decay of the glycolytic pathway and adaptation to intranuclear parasitism within Enterocytozoonidae microsporidia.</title>
        <authorList>
            <person name="Wiredu Boakye D."/>
            <person name="Jaroenlak P."/>
            <person name="Prachumwat A."/>
            <person name="Williams T.A."/>
            <person name="Bateman K.S."/>
            <person name="Itsathitphaisarn O."/>
            <person name="Sritunyalucksana K."/>
            <person name="Paszkiewicz K.H."/>
            <person name="Moore K.A."/>
            <person name="Stentiford G.D."/>
            <person name="Williams B.A."/>
        </authorList>
    </citation>
    <scope>NUCLEOTIDE SEQUENCE [LARGE SCALE GENOMIC DNA]</scope>
    <source>
        <strain evidence="2 3">GB1</strain>
    </source>
</reference>
<evidence type="ECO:0000256" key="1">
    <source>
        <dbReference type="SAM" id="SignalP"/>
    </source>
</evidence>